<evidence type="ECO:0000256" key="1">
    <source>
        <dbReference type="SAM" id="MobiDB-lite"/>
    </source>
</evidence>
<evidence type="ECO:0000313" key="3">
    <source>
        <dbReference type="Proteomes" id="UP000030669"/>
    </source>
</evidence>
<keyword evidence="3" id="KW-1185">Reference proteome</keyword>
<feature type="region of interest" description="Disordered" evidence="1">
    <location>
        <begin position="119"/>
        <end position="139"/>
    </location>
</feature>
<feature type="region of interest" description="Disordered" evidence="1">
    <location>
        <begin position="14"/>
        <end position="50"/>
    </location>
</feature>
<dbReference type="OrthoDB" id="3059771at2759"/>
<sequence length="325" mass="34635">MNLQLVVALASKHCPGNMPKAAPESSRRAGKHAAPVKLKQKEPQYEKTAEAPEIVVEDVDGDAVMVCGRPPTLAERVQMAEQPQTQYVVPSQGRSLSRTQSFASLTEAAQHLERVPARATGAVSKPPAHDSDPSSDSLDTDLDIDGIFGAQPRRFLEPPAPTTVPAPSARYALSIGVPARHLEVWDLTDGDAFAWPVCLRLTDTLTACSPGPGLPPVAVLDVECACRGAKGEALYAVSNAPRAVEAGCAGSVRVTEHWRVSGGQGWTLVAWVPVPMRLFRRAETRVFGVRARATLENAQRSVVEAAEVHVSVSHLRSASVLGSRA</sequence>
<evidence type="ECO:0000313" key="2">
    <source>
        <dbReference type="EMBL" id="EPQ61354.1"/>
    </source>
</evidence>
<reference evidence="2 3" key="1">
    <citation type="journal article" date="2012" name="Science">
        <title>The Paleozoic origin of enzymatic lignin decomposition reconstructed from 31 fungal genomes.</title>
        <authorList>
            <person name="Floudas D."/>
            <person name="Binder M."/>
            <person name="Riley R."/>
            <person name="Barry K."/>
            <person name="Blanchette R.A."/>
            <person name="Henrissat B."/>
            <person name="Martinez A.T."/>
            <person name="Otillar R."/>
            <person name="Spatafora J.W."/>
            <person name="Yadav J.S."/>
            <person name="Aerts A."/>
            <person name="Benoit I."/>
            <person name="Boyd A."/>
            <person name="Carlson A."/>
            <person name="Copeland A."/>
            <person name="Coutinho P.M."/>
            <person name="de Vries R.P."/>
            <person name="Ferreira P."/>
            <person name="Findley K."/>
            <person name="Foster B."/>
            <person name="Gaskell J."/>
            <person name="Glotzer D."/>
            <person name="Gorecki P."/>
            <person name="Heitman J."/>
            <person name="Hesse C."/>
            <person name="Hori C."/>
            <person name="Igarashi K."/>
            <person name="Jurgens J.A."/>
            <person name="Kallen N."/>
            <person name="Kersten P."/>
            <person name="Kohler A."/>
            <person name="Kuees U."/>
            <person name="Kumar T.K.A."/>
            <person name="Kuo A."/>
            <person name="LaButti K."/>
            <person name="Larrondo L.F."/>
            <person name="Lindquist E."/>
            <person name="Ling A."/>
            <person name="Lombard V."/>
            <person name="Lucas S."/>
            <person name="Lundell T."/>
            <person name="Martin R."/>
            <person name="McLaughlin D.J."/>
            <person name="Morgenstern I."/>
            <person name="Morin E."/>
            <person name="Murat C."/>
            <person name="Nagy L.G."/>
            <person name="Nolan M."/>
            <person name="Ohm R.A."/>
            <person name="Patyshakuliyeva A."/>
            <person name="Rokas A."/>
            <person name="Ruiz-Duenas F.J."/>
            <person name="Sabat G."/>
            <person name="Salamov A."/>
            <person name="Samejima M."/>
            <person name="Schmutz J."/>
            <person name="Slot J.C."/>
            <person name="St John F."/>
            <person name="Stenlid J."/>
            <person name="Sun H."/>
            <person name="Sun S."/>
            <person name="Syed K."/>
            <person name="Tsang A."/>
            <person name="Wiebenga A."/>
            <person name="Young D."/>
            <person name="Pisabarro A."/>
            <person name="Eastwood D.C."/>
            <person name="Martin F."/>
            <person name="Cullen D."/>
            <person name="Grigoriev I.V."/>
            <person name="Hibbett D.S."/>
        </authorList>
    </citation>
    <scope>NUCLEOTIDE SEQUENCE [LARGE SCALE GENOMIC DNA]</scope>
    <source>
        <strain evidence="2 3">ATCC 11539</strain>
    </source>
</reference>
<dbReference type="GeneID" id="19301188"/>
<dbReference type="EMBL" id="KB469296">
    <property type="protein sequence ID" value="EPQ61354.1"/>
    <property type="molecule type" value="Genomic_DNA"/>
</dbReference>
<dbReference type="RefSeq" id="XP_007861541.1">
    <property type="nucleotide sequence ID" value="XM_007863350.1"/>
</dbReference>
<dbReference type="AlphaFoldDB" id="S7S5R3"/>
<dbReference type="KEGG" id="gtr:GLOTRDRAFT_125073"/>
<protein>
    <submittedName>
        <fullName evidence="2">Uncharacterized protein</fullName>
    </submittedName>
</protein>
<gene>
    <name evidence="2" type="ORF">GLOTRDRAFT_125073</name>
</gene>
<feature type="compositionally biased region" description="Basic and acidic residues" evidence="1">
    <location>
        <begin position="39"/>
        <end position="50"/>
    </location>
</feature>
<dbReference type="HOGENOM" id="CLU_855439_0_0_1"/>
<proteinExistence type="predicted"/>
<accession>S7S5R3</accession>
<name>S7S5R3_GLOTA</name>
<dbReference type="Proteomes" id="UP000030669">
    <property type="component" value="Unassembled WGS sequence"/>
</dbReference>
<organism evidence="2 3">
    <name type="scientific">Gloeophyllum trabeum (strain ATCC 11539 / FP-39264 / Madison 617)</name>
    <name type="common">Brown rot fungus</name>
    <dbReference type="NCBI Taxonomy" id="670483"/>
    <lineage>
        <taxon>Eukaryota</taxon>
        <taxon>Fungi</taxon>
        <taxon>Dikarya</taxon>
        <taxon>Basidiomycota</taxon>
        <taxon>Agaricomycotina</taxon>
        <taxon>Agaricomycetes</taxon>
        <taxon>Gloeophyllales</taxon>
        <taxon>Gloeophyllaceae</taxon>
        <taxon>Gloeophyllum</taxon>
    </lineage>
</organism>